<evidence type="ECO:0000256" key="1">
    <source>
        <dbReference type="ARBA" id="ARBA00004496"/>
    </source>
</evidence>
<dbReference type="EC" id="3.2.1.141" evidence="4 13"/>
<evidence type="ECO:0000256" key="15">
    <source>
        <dbReference type="PIRSR" id="PIRSR006337-1"/>
    </source>
</evidence>
<dbReference type="SMART" id="SM00642">
    <property type="entry name" value="Aamy"/>
    <property type="match status" value="1"/>
</dbReference>
<dbReference type="RefSeq" id="WP_215622950.1">
    <property type="nucleotide sequence ID" value="NZ_CP076134.1"/>
</dbReference>
<dbReference type="NCBIfam" id="TIGR02402">
    <property type="entry name" value="trehalose_TreZ"/>
    <property type="match status" value="1"/>
</dbReference>
<feature type="site" description="Transition state stabilizer" evidence="16">
    <location>
        <position position="389"/>
    </location>
</feature>
<dbReference type="GO" id="GO:0005992">
    <property type="term" value="P:trehalose biosynthetic process"/>
    <property type="evidence" value="ECO:0007669"/>
    <property type="project" value="UniProtKB-UniRule"/>
</dbReference>
<evidence type="ECO:0000259" key="17">
    <source>
        <dbReference type="SMART" id="SM00642"/>
    </source>
</evidence>
<evidence type="ECO:0000256" key="2">
    <source>
        <dbReference type="ARBA" id="ARBA00005199"/>
    </source>
</evidence>
<dbReference type="InterPro" id="IPR013783">
    <property type="entry name" value="Ig-like_fold"/>
</dbReference>
<dbReference type="Pfam" id="PF02922">
    <property type="entry name" value="CBM_48"/>
    <property type="match status" value="1"/>
</dbReference>
<dbReference type="InterPro" id="IPR044901">
    <property type="entry name" value="Trehalose_TreZ_E-set_sf"/>
</dbReference>
<protein>
    <recommendedName>
        <fullName evidence="5 13">Malto-oligosyltrehalose trehalohydrolase</fullName>
        <shortName evidence="14">MTHase</shortName>
        <ecNumber evidence="4 13">3.2.1.141</ecNumber>
    </recommendedName>
    <alternativeName>
        <fullName evidence="11 14">4-alpha-D-((1-&gt;4)-alpha-D-glucano)trehalose trehalohydrolase</fullName>
    </alternativeName>
    <alternativeName>
        <fullName evidence="10 14">Maltooligosyl trehalose trehalohydrolase</fullName>
    </alternativeName>
</protein>
<comment type="catalytic activity">
    <reaction evidence="12 14">
        <text>hydrolysis of (1-&gt;4)-alpha-D-glucosidic linkage in 4-alpha-D-[(1-&gt;4)-alpha-D-glucanosyl]n trehalose to yield trehalose and (1-&gt;4)-alpha-D-glucan.</text>
        <dbReference type="EC" id="3.2.1.141"/>
    </reaction>
</comment>
<comment type="pathway">
    <text evidence="2 14">Glycan biosynthesis; trehalose biosynthesis.</text>
</comment>
<dbReference type="InterPro" id="IPR017853">
    <property type="entry name" value="GH"/>
</dbReference>
<gene>
    <name evidence="18" type="primary">treZ</name>
    <name evidence="18" type="ORF">KMZ29_06470</name>
</gene>
<dbReference type="InterPro" id="IPR006047">
    <property type="entry name" value="GH13_cat_dom"/>
</dbReference>
<feature type="active site" description="Nucleophile" evidence="15">
    <location>
        <position position="254"/>
    </location>
</feature>
<evidence type="ECO:0000313" key="19">
    <source>
        <dbReference type="Proteomes" id="UP000680839"/>
    </source>
</evidence>
<sequence>MNEQPFGARLTADGASFRLWAPAAKRVDLLLDRPHALQRGDDGWYSADIAGVKAGAHYKFRIDSEIDVPDPASAFQPEDVSGPSEVIDHSTYQWRASCWRGRPWQETVLLESHVGAFTQQGTYRAMIEKLDHLAATGVTALELMPLADFAGSRNWGYDGVLWYAPDSAYGRPDDLKTLIDEAHLRGLMVFLDVVYNHFGPEGNYLGRYAPAFFTQAQTPWGNVIDYRVPQVRAFAIGNALYWLRQYRFDGLRLDAVNTIAEPGGLSLLHDLSRAAGELAAATGRHIHLVVENGDNRASLLETGQDPPRGKYRAQWNDDYHHAWHVFLTGERQGYYGDYTTSPLRDIARALGSGFVFQGEDFAFLGGRPRGESSGTLSPTAFVNFLQNHDQIGNRALGDRLESIVDSRAIEAALAVTLLAPSIPMLFMGEEWGSKTPFPFFCDFKGDLAEAVRKGRRREYDWAYATYGDEVPDPLQQSTFQSAVPDWQACNEEPGQTRLALVRNLLATRRREIVPRLAGTAFGEAHAADNGLLTASWRMGDGATLHLLANLSPGGIASQQGKTAGTPIWGGEIGDVLPPWSVFWRVAAG</sequence>
<dbReference type="Gene3D" id="3.20.20.80">
    <property type="entry name" value="Glycosidases"/>
    <property type="match status" value="1"/>
</dbReference>
<dbReference type="GO" id="GO:0005737">
    <property type="term" value="C:cytoplasm"/>
    <property type="evidence" value="ECO:0007669"/>
    <property type="project" value="UniProtKB-SubCell"/>
</dbReference>
<evidence type="ECO:0000256" key="5">
    <source>
        <dbReference type="ARBA" id="ARBA00015938"/>
    </source>
</evidence>
<dbReference type="PANTHER" id="PTHR43651:SF11">
    <property type="entry name" value="MALTO-OLIGOSYLTREHALOSE TREHALOHYDROLASE"/>
    <property type="match status" value="1"/>
</dbReference>
<dbReference type="SUPFAM" id="SSF51445">
    <property type="entry name" value="(Trans)glycosidases"/>
    <property type="match status" value="1"/>
</dbReference>
<dbReference type="InterPro" id="IPR004193">
    <property type="entry name" value="Glyco_hydro_13_N"/>
</dbReference>
<evidence type="ECO:0000256" key="7">
    <source>
        <dbReference type="ARBA" id="ARBA00022801"/>
    </source>
</evidence>
<dbReference type="EMBL" id="CP076134">
    <property type="protein sequence ID" value="QWG14321.1"/>
    <property type="molecule type" value="Genomic_DNA"/>
</dbReference>
<evidence type="ECO:0000256" key="6">
    <source>
        <dbReference type="ARBA" id="ARBA00022490"/>
    </source>
</evidence>
<dbReference type="Gene3D" id="2.60.40.10">
    <property type="entry name" value="Immunoglobulins"/>
    <property type="match status" value="1"/>
</dbReference>
<keyword evidence="6" id="KW-0963">Cytoplasm</keyword>
<evidence type="ECO:0000256" key="14">
    <source>
        <dbReference type="PIRNR" id="PIRNR006337"/>
    </source>
</evidence>
<evidence type="ECO:0000256" key="11">
    <source>
        <dbReference type="ARBA" id="ARBA00033284"/>
    </source>
</evidence>
<dbReference type="PANTHER" id="PTHR43651">
    <property type="entry name" value="1,4-ALPHA-GLUCAN-BRANCHING ENZYME"/>
    <property type="match status" value="1"/>
</dbReference>
<dbReference type="AlphaFoldDB" id="A0A975NGW0"/>
<feature type="active site" description="Proton donor" evidence="15">
    <location>
        <position position="291"/>
    </location>
</feature>
<dbReference type="CDD" id="cd02853">
    <property type="entry name" value="E_set_MTHase_like_N"/>
    <property type="match status" value="1"/>
</dbReference>
<organism evidence="18 19">
    <name type="scientific">Bradyrhizobium sediminis</name>
    <dbReference type="NCBI Taxonomy" id="2840469"/>
    <lineage>
        <taxon>Bacteria</taxon>
        <taxon>Pseudomonadati</taxon>
        <taxon>Pseudomonadota</taxon>
        <taxon>Alphaproteobacteria</taxon>
        <taxon>Hyphomicrobiales</taxon>
        <taxon>Nitrobacteraceae</taxon>
        <taxon>Bradyrhizobium</taxon>
    </lineage>
</organism>
<dbReference type="InterPro" id="IPR014756">
    <property type="entry name" value="Ig_E-set"/>
</dbReference>
<dbReference type="CDD" id="cd11325">
    <property type="entry name" value="AmyAc_GTHase"/>
    <property type="match status" value="1"/>
</dbReference>
<evidence type="ECO:0000256" key="8">
    <source>
        <dbReference type="ARBA" id="ARBA00023277"/>
    </source>
</evidence>
<evidence type="ECO:0000256" key="13">
    <source>
        <dbReference type="NCBIfam" id="TIGR02402"/>
    </source>
</evidence>
<evidence type="ECO:0000313" key="18">
    <source>
        <dbReference type="EMBL" id="QWG14321.1"/>
    </source>
</evidence>
<evidence type="ECO:0000256" key="12">
    <source>
        <dbReference type="ARBA" id="ARBA00034013"/>
    </source>
</evidence>
<dbReference type="Gene3D" id="1.10.10.760">
    <property type="entry name" value="E-set domains of sugar-utilizing enzymes"/>
    <property type="match status" value="1"/>
</dbReference>
<dbReference type="Proteomes" id="UP000680839">
    <property type="component" value="Chromosome"/>
</dbReference>
<comment type="similarity">
    <text evidence="3 14">Belongs to the glycosyl hydrolase 13 family.</text>
</comment>
<proteinExistence type="inferred from homology"/>
<reference evidence="18" key="1">
    <citation type="submission" date="2021-06" db="EMBL/GenBank/DDBJ databases">
        <title>Bradyrhizobium sp. S2-20-1 Genome sequencing.</title>
        <authorList>
            <person name="Jin L."/>
        </authorList>
    </citation>
    <scope>NUCLEOTIDE SEQUENCE</scope>
    <source>
        <strain evidence="18">S2-20-1</strain>
    </source>
</reference>
<dbReference type="GO" id="GO:0033942">
    <property type="term" value="F:4-alpha-D-(1-&gt;4)-alpha-D-glucanotrehalose trehalohydrolase activity"/>
    <property type="evidence" value="ECO:0007669"/>
    <property type="project" value="UniProtKB-EC"/>
</dbReference>
<dbReference type="PIRSF" id="PIRSF006337">
    <property type="entry name" value="Trehalose_TreZ"/>
    <property type="match status" value="1"/>
</dbReference>
<feature type="domain" description="Glycosyl hydrolase family 13 catalytic" evidence="17">
    <location>
        <begin position="111"/>
        <end position="455"/>
    </location>
</feature>
<name>A0A975NGW0_9BRAD</name>
<evidence type="ECO:0000256" key="9">
    <source>
        <dbReference type="ARBA" id="ARBA00023295"/>
    </source>
</evidence>
<dbReference type="Pfam" id="PF00128">
    <property type="entry name" value="Alpha-amylase"/>
    <property type="match status" value="1"/>
</dbReference>
<dbReference type="Pfam" id="PF11941">
    <property type="entry name" value="DUF3459"/>
    <property type="match status" value="1"/>
</dbReference>
<accession>A0A975NGW0</accession>
<comment type="subcellular location">
    <subcellularLocation>
        <location evidence="1 15">Cytoplasm</location>
    </subcellularLocation>
</comment>
<evidence type="ECO:0000256" key="4">
    <source>
        <dbReference type="ARBA" id="ARBA00012268"/>
    </source>
</evidence>
<evidence type="ECO:0000256" key="10">
    <source>
        <dbReference type="ARBA" id="ARBA00032057"/>
    </source>
</evidence>
<dbReference type="InterPro" id="IPR022567">
    <property type="entry name" value="DUF3459"/>
</dbReference>
<keyword evidence="8" id="KW-0119">Carbohydrate metabolism</keyword>
<keyword evidence="7 14" id="KW-0378">Hydrolase</keyword>
<keyword evidence="9 14" id="KW-0326">Glycosidase</keyword>
<dbReference type="SUPFAM" id="SSF81296">
    <property type="entry name" value="E set domains"/>
    <property type="match status" value="1"/>
</dbReference>
<evidence type="ECO:0000256" key="16">
    <source>
        <dbReference type="PIRSR" id="PIRSR006337-3"/>
    </source>
</evidence>
<evidence type="ECO:0000256" key="3">
    <source>
        <dbReference type="ARBA" id="ARBA00008061"/>
    </source>
</evidence>
<dbReference type="InterPro" id="IPR012768">
    <property type="entry name" value="Trehalose_TreZ"/>
</dbReference>